<sequence>MTPDKAEYFILGNPRALSTRSDYGLRPPPIWVQVRLLHNPPPLWDGLCCGGGPLRLAFEQEYKTNTTLFKATGVFLNFAREQNHMHVQVYVPKEDSNWHATTSFWHSHPSSWKKNYQKKSKQLKNKRKDFKVNLLKIHSR</sequence>
<proteinExistence type="predicted"/>
<reference evidence="1" key="1">
    <citation type="submission" date="2021-06" db="EMBL/GenBank/DDBJ databases">
        <authorList>
            <person name="Kallberg Y."/>
            <person name="Tangrot J."/>
            <person name="Rosling A."/>
        </authorList>
    </citation>
    <scope>NUCLEOTIDE SEQUENCE</scope>
    <source>
        <strain evidence="1">BR232B</strain>
    </source>
</reference>
<comment type="caution">
    <text evidence="1">The sequence shown here is derived from an EMBL/GenBank/DDBJ whole genome shotgun (WGS) entry which is preliminary data.</text>
</comment>
<feature type="non-terminal residue" evidence="1">
    <location>
        <position position="140"/>
    </location>
</feature>
<evidence type="ECO:0000313" key="1">
    <source>
        <dbReference type="EMBL" id="CAG8620967.1"/>
    </source>
</evidence>
<accession>A0A9N9GN67</accession>
<evidence type="ECO:0000313" key="2">
    <source>
        <dbReference type="Proteomes" id="UP000789739"/>
    </source>
</evidence>
<name>A0A9N9GN67_9GLOM</name>
<gene>
    <name evidence="1" type="ORF">PBRASI_LOCUS8705</name>
</gene>
<dbReference type="EMBL" id="CAJVPI010001624">
    <property type="protein sequence ID" value="CAG8620967.1"/>
    <property type="molecule type" value="Genomic_DNA"/>
</dbReference>
<dbReference type="Proteomes" id="UP000789739">
    <property type="component" value="Unassembled WGS sequence"/>
</dbReference>
<dbReference type="AlphaFoldDB" id="A0A9N9GN67"/>
<keyword evidence="2" id="KW-1185">Reference proteome</keyword>
<protein>
    <submittedName>
        <fullName evidence="1">2027_t:CDS:1</fullName>
    </submittedName>
</protein>
<organism evidence="1 2">
    <name type="scientific">Paraglomus brasilianum</name>
    <dbReference type="NCBI Taxonomy" id="144538"/>
    <lineage>
        <taxon>Eukaryota</taxon>
        <taxon>Fungi</taxon>
        <taxon>Fungi incertae sedis</taxon>
        <taxon>Mucoromycota</taxon>
        <taxon>Glomeromycotina</taxon>
        <taxon>Glomeromycetes</taxon>
        <taxon>Paraglomerales</taxon>
        <taxon>Paraglomeraceae</taxon>
        <taxon>Paraglomus</taxon>
    </lineage>
</organism>